<feature type="transmembrane region" description="Helical" evidence="6">
    <location>
        <begin position="46"/>
        <end position="66"/>
    </location>
</feature>
<evidence type="ECO:0000256" key="3">
    <source>
        <dbReference type="ARBA" id="ARBA00022692"/>
    </source>
</evidence>
<keyword evidence="4 6" id="KW-1133">Transmembrane helix</keyword>
<dbReference type="Proteomes" id="UP000624244">
    <property type="component" value="Unassembled WGS sequence"/>
</dbReference>
<comment type="caution">
    <text evidence="7">The sequence shown here is derived from an EMBL/GenBank/DDBJ whole genome shotgun (WGS) entry which is preliminary data.</text>
</comment>
<evidence type="ECO:0000256" key="5">
    <source>
        <dbReference type="ARBA" id="ARBA00023136"/>
    </source>
</evidence>
<protein>
    <submittedName>
        <fullName evidence="7">Uncharacterized protein</fullName>
    </submittedName>
</protein>
<feature type="transmembrane region" description="Helical" evidence="6">
    <location>
        <begin position="104"/>
        <end position="129"/>
    </location>
</feature>
<comment type="similarity">
    <text evidence="2">Belongs to the IFI6/IFI27 family.</text>
</comment>
<dbReference type="InterPro" id="IPR009311">
    <property type="entry name" value="IFI6/IFI27-like"/>
</dbReference>
<reference evidence="7" key="1">
    <citation type="submission" date="2019-11" db="EMBL/GenBank/DDBJ databases">
        <title>Bipolaris sorokiniana Genome sequencing.</title>
        <authorList>
            <person name="Wang H."/>
        </authorList>
    </citation>
    <scope>NUCLEOTIDE SEQUENCE</scope>
</reference>
<dbReference type="PANTHER" id="PTHR16932:SF18">
    <property type="entry name" value="INTERFERON, ALPHA-INDUCIBLE PROTEIN 27-LIKE 2"/>
    <property type="match status" value="1"/>
</dbReference>
<organism evidence="7 8">
    <name type="scientific">Cochliobolus sativus</name>
    <name type="common">Common root rot and spot blotch fungus</name>
    <name type="synonym">Bipolaris sorokiniana</name>
    <dbReference type="NCBI Taxonomy" id="45130"/>
    <lineage>
        <taxon>Eukaryota</taxon>
        <taxon>Fungi</taxon>
        <taxon>Dikarya</taxon>
        <taxon>Ascomycota</taxon>
        <taxon>Pezizomycotina</taxon>
        <taxon>Dothideomycetes</taxon>
        <taxon>Pleosporomycetidae</taxon>
        <taxon>Pleosporales</taxon>
        <taxon>Pleosporineae</taxon>
        <taxon>Pleosporaceae</taxon>
        <taxon>Bipolaris</taxon>
    </lineage>
</organism>
<dbReference type="Pfam" id="PF06140">
    <property type="entry name" value="Ifi-6-16"/>
    <property type="match status" value="1"/>
</dbReference>
<sequence>MGNTVSNFVQNAINAVRNTVEEMFHRIAPPIVRYVAKHPLRTLGHIGSAMLLLVPGVITTPLLAIVGFSGSGVIAGSLAAGVQSAMGAVTAGSTFAVLQSAAMGGYGAATVAAAAGGTAVAAEALGAAARARRN</sequence>
<evidence type="ECO:0000256" key="6">
    <source>
        <dbReference type="SAM" id="Phobius"/>
    </source>
</evidence>
<keyword evidence="5 6" id="KW-0472">Membrane</keyword>
<dbReference type="Gene3D" id="6.10.110.10">
    <property type="match status" value="1"/>
</dbReference>
<keyword evidence="3 6" id="KW-0812">Transmembrane</keyword>
<evidence type="ECO:0000313" key="8">
    <source>
        <dbReference type="Proteomes" id="UP000624244"/>
    </source>
</evidence>
<proteinExistence type="inferred from homology"/>
<comment type="subcellular location">
    <subcellularLocation>
        <location evidence="1">Membrane</location>
        <topology evidence="1">Multi-pass membrane protein</topology>
    </subcellularLocation>
</comment>
<dbReference type="GO" id="GO:0016020">
    <property type="term" value="C:membrane"/>
    <property type="evidence" value="ECO:0007669"/>
    <property type="project" value="UniProtKB-SubCell"/>
</dbReference>
<accession>A0A8H5ZRF0</accession>
<dbReference type="AlphaFoldDB" id="A0A8H5ZRF0"/>
<dbReference type="InterPro" id="IPR038213">
    <property type="entry name" value="IFI6/IFI27-like_sf"/>
</dbReference>
<evidence type="ECO:0000256" key="2">
    <source>
        <dbReference type="ARBA" id="ARBA00007262"/>
    </source>
</evidence>
<evidence type="ECO:0000313" key="7">
    <source>
        <dbReference type="EMBL" id="KAF5853840.1"/>
    </source>
</evidence>
<dbReference type="PANTHER" id="PTHR16932">
    <property type="entry name" value="INTERFERON ALPHA-INDUCIBLE PROTEIN 27"/>
    <property type="match status" value="1"/>
</dbReference>
<evidence type="ECO:0000256" key="1">
    <source>
        <dbReference type="ARBA" id="ARBA00004141"/>
    </source>
</evidence>
<dbReference type="EMBL" id="WNKQ01000001">
    <property type="protein sequence ID" value="KAF5853840.1"/>
    <property type="molecule type" value="Genomic_DNA"/>
</dbReference>
<gene>
    <name evidence="7" type="ORF">GGP41_006635</name>
</gene>
<name>A0A8H5ZRF0_COCSA</name>
<feature type="transmembrane region" description="Helical" evidence="6">
    <location>
        <begin position="73"/>
        <end position="98"/>
    </location>
</feature>
<evidence type="ECO:0000256" key="4">
    <source>
        <dbReference type="ARBA" id="ARBA00022989"/>
    </source>
</evidence>